<organism evidence="1 2">
    <name type="scientific">Portunus trituberculatus</name>
    <name type="common">Swimming crab</name>
    <name type="synonym">Neptunus trituberculatus</name>
    <dbReference type="NCBI Taxonomy" id="210409"/>
    <lineage>
        <taxon>Eukaryota</taxon>
        <taxon>Metazoa</taxon>
        <taxon>Ecdysozoa</taxon>
        <taxon>Arthropoda</taxon>
        <taxon>Crustacea</taxon>
        <taxon>Multicrustacea</taxon>
        <taxon>Malacostraca</taxon>
        <taxon>Eumalacostraca</taxon>
        <taxon>Eucarida</taxon>
        <taxon>Decapoda</taxon>
        <taxon>Pleocyemata</taxon>
        <taxon>Brachyura</taxon>
        <taxon>Eubrachyura</taxon>
        <taxon>Portunoidea</taxon>
        <taxon>Portunidae</taxon>
        <taxon>Portuninae</taxon>
        <taxon>Portunus</taxon>
    </lineage>
</organism>
<dbReference type="AlphaFoldDB" id="A0A5B7CEU6"/>
<keyword evidence="2" id="KW-1185">Reference proteome</keyword>
<dbReference type="Proteomes" id="UP000324222">
    <property type="component" value="Unassembled WGS sequence"/>
</dbReference>
<protein>
    <submittedName>
        <fullName evidence="1">Uncharacterized protein</fullName>
    </submittedName>
</protein>
<comment type="caution">
    <text evidence="1">The sequence shown here is derived from an EMBL/GenBank/DDBJ whole genome shotgun (WGS) entry which is preliminary data.</text>
</comment>
<gene>
    <name evidence="1" type="ORF">E2C01_000621</name>
</gene>
<proteinExistence type="predicted"/>
<name>A0A5B7CEU6_PORTR</name>
<sequence length="244" mass="26530">MEQCAVSCARICKSQPRALEDWTQWDAPLPSRLRVPRDHSRAAAAEGRVTDETAASTFGVSVWCSRDPLRPLRPRCPSQACVTTYVSSFLKRQKSPTKLPGVKCCACDSDVLVRRRLGVRERGTIARGRREEWRVRGVEADGRQTSSVVERCIQLPVAQGTLVFYFQSPAPVQAITASPLASCPSSSSCLNDLLSPTSPCSSLHPPQDPVPSHLLHAYSSSCPEAPSSLSPLHCTNPDSATLSF</sequence>
<dbReference type="EMBL" id="VSRR010000015">
    <property type="protein sequence ID" value="MPC08049.1"/>
    <property type="molecule type" value="Genomic_DNA"/>
</dbReference>
<reference evidence="1 2" key="1">
    <citation type="submission" date="2019-05" db="EMBL/GenBank/DDBJ databases">
        <title>Another draft genome of Portunus trituberculatus and its Hox gene families provides insights of decapod evolution.</title>
        <authorList>
            <person name="Jeong J.-H."/>
            <person name="Song I."/>
            <person name="Kim S."/>
            <person name="Choi T."/>
            <person name="Kim D."/>
            <person name="Ryu S."/>
            <person name="Kim W."/>
        </authorList>
    </citation>
    <scope>NUCLEOTIDE SEQUENCE [LARGE SCALE GENOMIC DNA]</scope>
    <source>
        <tissue evidence="1">Muscle</tissue>
    </source>
</reference>
<accession>A0A5B7CEU6</accession>
<evidence type="ECO:0000313" key="1">
    <source>
        <dbReference type="EMBL" id="MPC08049.1"/>
    </source>
</evidence>
<evidence type="ECO:0000313" key="2">
    <source>
        <dbReference type="Proteomes" id="UP000324222"/>
    </source>
</evidence>